<dbReference type="PROSITE" id="PS50089">
    <property type="entry name" value="ZF_RING_2"/>
    <property type="match status" value="1"/>
</dbReference>
<keyword evidence="8" id="KW-1185">Reference proteome</keyword>
<evidence type="ECO:0000256" key="1">
    <source>
        <dbReference type="ARBA" id="ARBA00022723"/>
    </source>
</evidence>
<evidence type="ECO:0000256" key="5">
    <source>
        <dbReference type="SAM" id="MobiDB-lite"/>
    </source>
</evidence>
<keyword evidence="2 4" id="KW-0863">Zinc-finger</keyword>
<protein>
    <recommendedName>
        <fullName evidence="6">RING-type domain-containing protein</fullName>
    </recommendedName>
</protein>
<feature type="compositionally biased region" description="Basic and acidic residues" evidence="5">
    <location>
        <begin position="274"/>
        <end position="284"/>
    </location>
</feature>
<proteinExistence type="predicted"/>
<feature type="domain" description="RING-type" evidence="6">
    <location>
        <begin position="162"/>
        <end position="214"/>
    </location>
</feature>
<evidence type="ECO:0000256" key="4">
    <source>
        <dbReference type="PROSITE-ProRule" id="PRU00175"/>
    </source>
</evidence>
<reference evidence="8" key="2">
    <citation type="submission" date="2015-01" db="EMBL/GenBank/DDBJ databases">
        <title>Evolutionary Origins and Diversification of the Mycorrhizal Mutualists.</title>
        <authorList>
            <consortium name="DOE Joint Genome Institute"/>
            <consortium name="Mycorrhizal Genomics Consortium"/>
            <person name="Kohler A."/>
            <person name="Kuo A."/>
            <person name="Nagy L.G."/>
            <person name="Floudas D."/>
            <person name="Copeland A."/>
            <person name="Barry K.W."/>
            <person name="Cichocki N."/>
            <person name="Veneault-Fourrey C."/>
            <person name="LaButti K."/>
            <person name="Lindquist E.A."/>
            <person name="Lipzen A."/>
            <person name="Lundell T."/>
            <person name="Morin E."/>
            <person name="Murat C."/>
            <person name="Riley R."/>
            <person name="Ohm R."/>
            <person name="Sun H."/>
            <person name="Tunlid A."/>
            <person name="Henrissat B."/>
            <person name="Grigoriev I.V."/>
            <person name="Hibbett D.S."/>
            <person name="Martin F."/>
        </authorList>
    </citation>
    <scope>NUCLEOTIDE SEQUENCE [LARGE SCALE GENOMIC DNA]</scope>
    <source>
        <strain evidence="8">h7</strain>
    </source>
</reference>
<feature type="region of interest" description="Disordered" evidence="5">
    <location>
        <begin position="42"/>
        <end position="104"/>
    </location>
</feature>
<dbReference type="OrthoDB" id="6105938at2759"/>
<dbReference type="Pfam" id="PF00097">
    <property type="entry name" value="zf-C3HC4"/>
    <property type="match status" value="1"/>
</dbReference>
<gene>
    <name evidence="7" type="ORF">M413DRAFT_358705</name>
</gene>
<dbReference type="EMBL" id="KN831773">
    <property type="protein sequence ID" value="KIM44658.1"/>
    <property type="molecule type" value="Genomic_DNA"/>
</dbReference>
<dbReference type="InterPro" id="IPR013083">
    <property type="entry name" value="Znf_RING/FYVE/PHD"/>
</dbReference>
<dbReference type="SMART" id="SM00184">
    <property type="entry name" value="RING"/>
    <property type="match status" value="1"/>
</dbReference>
<name>A0A0C2Y4A3_HEBCY</name>
<sequence length="352" mass="40326">MTKHLRRPPLFSANNDALMSLHESSHLEVRRSTRLKNREFAASKTLAASQPESPSAPRTKKRKAPVLNDDQGCDVEPPLSSKRATTSGSDIRRSQRITTTELDRREKRLLHREQDLKSRSDDLEERILSFSRKEDETAIMMLHLAEREKEGILKQLDEYFTCSLCYDILAAPYSLNPSQCGHTFCGICILKWFFSRLHRACGAWHESVDCPICRSLLIMVPDPTPRLQITFPFIPNRVTDSAVEGLVEKLAQEPLCSQAKIKREDNESTWGSQSRKDRGKGCVGKKRETLEGEEMEKSSDTMAVDVWREGGDMRAEWLKKDREGKREMEFLLKHWPTMASQDFVAMKMKLGV</sequence>
<keyword evidence="3" id="KW-0862">Zinc</keyword>
<dbReference type="InterPro" id="IPR017907">
    <property type="entry name" value="Znf_RING_CS"/>
</dbReference>
<keyword evidence="1" id="KW-0479">Metal-binding</keyword>
<dbReference type="Proteomes" id="UP000053424">
    <property type="component" value="Unassembled WGS sequence"/>
</dbReference>
<dbReference type="GO" id="GO:0008270">
    <property type="term" value="F:zinc ion binding"/>
    <property type="evidence" value="ECO:0007669"/>
    <property type="project" value="UniProtKB-KW"/>
</dbReference>
<reference evidence="7 8" key="1">
    <citation type="submission" date="2014-04" db="EMBL/GenBank/DDBJ databases">
        <authorList>
            <consortium name="DOE Joint Genome Institute"/>
            <person name="Kuo A."/>
            <person name="Gay G."/>
            <person name="Dore J."/>
            <person name="Kohler A."/>
            <person name="Nagy L.G."/>
            <person name="Floudas D."/>
            <person name="Copeland A."/>
            <person name="Barry K.W."/>
            <person name="Cichocki N."/>
            <person name="Veneault-Fourrey C."/>
            <person name="LaButti K."/>
            <person name="Lindquist E.A."/>
            <person name="Lipzen A."/>
            <person name="Lundell T."/>
            <person name="Morin E."/>
            <person name="Murat C."/>
            <person name="Sun H."/>
            <person name="Tunlid A."/>
            <person name="Henrissat B."/>
            <person name="Grigoriev I.V."/>
            <person name="Hibbett D.S."/>
            <person name="Martin F."/>
            <person name="Nordberg H.P."/>
            <person name="Cantor M.N."/>
            <person name="Hua S.X."/>
        </authorList>
    </citation>
    <scope>NUCLEOTIDE SEQUENCE [LARGE SCALE GENOMIC DNA]</scope>
    <source>
        <strain evidence="8">h7</strain>
    </source>
</reference>
<dbReference type="Gene3D" id="3.30.40.10">
    <property type="entry name" value="Zinc/RING finger domain, C3HC4 (zinc finger)"/>
    <property type="match status" value="1"/>
</dbReference>
<dbReference type="InterPro" id="IPR001841">
    <property type="entry name" value="Znf_RING"/>
</dbReference>
<dbReference type="HOGENOM" id="CLU_064533_0_0_1"/>
<dbReference type="InterPro" id="IPR018957">
    <property type="entry name" value="Znf_C3HC4_RING-type"/>
</dbReference>
<dbReference type="PROSITE" id="PS00518">
    <property type="entry name" value="ZF_RING_1"/>
    <property type="match status" value="1"/>
</dbReference>
<evidence type="ECO:0000313" key="7">
    <source>
        <dbReference type="EMBL" id="KIM44658.1"/>
    </source>
</evidence>
<evidence type="ECO:0000256" key="3">
    <source>
        <dbReference type="ARBA" id="ARBA00022833"/>
    </source>
</evidence>
<dbReference type="SUPFAM" id="SSF57850">
    <property type="entry name" value="RING/U-box"/>
    <property type="match status" value="1"/>
</dbReference>
<dbReference type="STRING" id="686832.A0A0C2Y4A3"/>
<feature type="region of interest" description="Disordered" evidence="5">
    <location>
        <begin position="263"/>
        <end position="284"/>
    </location>
</feature>
<evidence type="ECO:0000259" key="6">
    <source>
        <dbReference type="PROSITE" id="PS50089"/>
    </source>
</evidence>
<organism evidence="7 8">
    <name type="scientific">Hebeloma cylindrosporum</name>
    <dbReference type="NCBI Taxonomy" id="76867"/>
    <lineage>
        <taxon>Eukaryota</taxon>
        <taxon>Fungi</taxon>
        <taxon>Dikarya</taxon>
        <taxon>Basidiomycota</taxon>
        <taxon>Agaricomycotina</taxon>
        <taxon>Agaricomycetes</taxon>
        <taxon>Agaricomycetidae</taxon>
        <taxon>Agaricales</taxon>
        <taxon>Agaricineae</taxon>
        <taxon>Hymenogastraceae</taxon>
        <taxon>Hebeloma</taxon>
    </lineage>
</organism>
<dbReference type="AlphaFoldDB" id="A0A0C2Y4A3"/>
<evidence type="ECO:0000313" key="8">
    <source>
        <dbReference type="Proteomes" id="UP000053424"/>
    </source>
</evidence>
<accession>A0A0C2Y4A3</accession>
<evidence type="ECO:0000256" key="2">
    <source>
        <dbReference type="ARBA" id="ARBA00022771"/>
    </source>
</evidence>